<dbReference type="PANTHER" id="PTHR31170:SF25">
    <property type="entry name" value="BNAA09G04570D PROTEIN"/>
    <property type="match status" value="1"/>
</dbReference>
<accession>A0AAD6QA16</accession>
<keyword evidence="1" id="KW-0472">Membrane</keyword>
<sequence>MEISDSSARQTRNGDHISIDIKHGDHLLTSIRRKMETISCSHSICRVKENIRNANEKAYIPDKVSIGPYHHGKQGLETMEELKWRYMYALLSRKPDLEASLDDCLTALREMEHRARACYEEEINVTDDEFLQMMLVDGCFIIELLLKYSIKSLRRRNDPVFTTPGMLFDLRSNLMLLENQIPLFILRRLFEVVPTPKQCTHSLATLAFRFFKYMIPGDPQIHQQKFNQEGNHILDLICHCLLPTYPGVRGTKSDQKPFRCATELQAAGIRIKRARTKNLLDIKFVSGVLEIPNVLIHQYTESLFKNLIALEHCSGDSVQHITSYVFLMKSLIGSDEDVKLLKKKDILTNYDVDEKEVAKLFEKPCEEVNLNESYYDGLFEQVNGHKSTRTTWHLRYEKIKRRYRRNPMLRLVVLVSIWAFSLALVGTLVSVLTVVLHRF</sequence>
<dbReference type="InterPro" id="IPR004158">
    <property type="entry name" value="DUF247_pln"/>
</dbReference>
<evidence type="ECO:0000313" key="3">
    <source>
        <dbReference type="Proteomes" id="UP001164929"/>
    </source>
</evidence>
<reference evidence="2" key="1">
    <citation type="journal article" date="2023" name="Mol. Ecol. Resour.">
        <title>Chromosome-level genome assembly of a triploid poplar Populus alba 'Berolinensis'.</title>
        <authorList>
            <person name="Chen S."/>
            <person name="Yu Y."/>
            <person name="Wang X."/>
            <person name="Wang S."/>
            <person name="Zhang T."/>
            <person name="Zhou Y."/>
            <person name="He R."/>
            <person name="Meng N."/>
            <person name="Wang Y."/>
            <person name="Liu W."/>
            <person name="Liu Z."/>
            <person name="Liu J."/>
            <person name="Guo Q."/>
            <person name="Huang H."/>
            <person name="Sederoff R.R."/>
            <person name="Wang G."/>
            <person name="Qu G."/>
            <person name="Chen S."/>
        </authorList>
    </citation>
    <scope>NUCLEOTIDE SEQUENCE</scope>
    <source>
        <strain evidence="2">SC-2020</strain>
    </source>
</reference>
<dbReference type="EMBL" id="JAQIZT010000010">
    <property type="protein sequence ID" value="KAJ6982418.1"/>
    <property type="molecule type" value="Genomic_DNA"/>
</dbReference>
<dbReference type="Pfam" id="PF03140">
    <property type="entry name" value="DUF247"/>
    <property type="match status" value="1"/>
</dbReference>
<name>A0AAD6QA16_9ROSI</name>
<keyword evidence="1" id="KW-1133">Transmembrane helix</keyword>
<protein>
    <submittedName>
        <fullName evidence="2">Uncharacterized protein</fullName>
    </submittedName>
</protein>
<dbReference type="Proteomes" id="UP001164929">
    <property type="component" value="Chromosome 10"/>
</dbReference>
<dbReference type="AlphaFoldDB" id="A0AAD6QA16"/>
<keyword evidence="1" id="KW-0812">Transmembrane</keyword>
<organism evidence="2 3">
    <name type="scientific">Populus alba x Populus x berolinensis</name>
    <dbReference type="NCBI Taxonomy" id="444605"/>
    <lineage>
        <taxon>Eukaryota</taxon>
        <taxon>Viridiplantae</taxon>
        <taxon>Streptophyta</taxon>
        <taxon>Embryophyta</taxon>
        <taxon>Tracheophyta</taxon>
        <taxon>Spermatophyta</taxon>
        <taxon>Magnoliopsida</taxon>
        <taxon>eudicotyledons</taxon>
        <taxon>Gunneridae</taxon>
        <taxon>Pentapetalae</taxon>
        <taxon>rosids</taxon>
        <taxon>fabids</taxon>
        <taxon>Malpighiales</taxon>
        <taxon>Salicaceae</taxon>
        <taxon>Saliceae</taxon>
        <taxon>Populus</taxon>
    </lineage>
</organism>
<feature type="transmembrane region" description="Helical" evidence="1">
    <location>
        <begin position="408"/>
        <end position="436"/>
    </location>
</feature>
<dbReference type="PANTHER" id="PTHR31170">
    <property type="entry name" value="BNAC04G53230D PROTEIN"/>
    <property type="match status" value="1"/>
</dbReference>
<evidence type="ECO:0000256" key="1">
    <source>
        <dbReference type="SAM" id="Phobius"/>
    </source>
</evidence>
<proteinExistence type="predicted"/>
<comment type="caution">
    <text evidence="2">The sequence shown here is derived from an EMBL/GenBank/DDBJ whole genome shotgun (WGS) entry which is preliminary data.</text>
</comment>
<gene>
    <name evidence="2" type="ORF">NC653_025505</name>
</gene>
<evidence type="ECO:0000313" key="2">
    <source>
        <dbReference type="EMBL" id="KAJ6982418.1"/>
    </source>
</evidence>
<keyword evidence="3" id="KW-1185">Reference proteome</keyword>